<dbReference type="AlphaFoldDB" id="A0A835M6X0"/>
<reference evidence="1 2" key="1">
    <citation type="submission" date="2020-10" db="EMBL/GenBank/DDBJ databases">
        <title>The Coptis chinensis genome and diversification of protoberbering-type alkaloids.</title>
        <authorList>
            <person name="Wang B."/>
            <person name="Shu S."/>
            <person name="Song C."/>
            <person name="Liu Y."/>
        </authorList>
    </citation>
    <scope>NUCLEOTIDE SEQUENCE [LARGE SCALE GENOMIC DNA]</scope>
    <source>
        <strain evidence="1">HL-2020</strain>
        <tissue evidence="1">Leaf</tissue>
    </source>
</reference>
<dbReference type="PANTHER" id="PTHR45950:SF7">
    <property type="entry name" value="HOMEOBOX-LEUCINE ZIPPER PROTEIN ATHB-14"/>
    <property type="match status" value="1"/>
</dbReference>
<sequence length="230" mass="26303">MIVLLPITNWIWLPPWNRVLVEDVVFFETTLNNYSLRSVLTIAFQFTFENHYQDSVVAMARQYVRSIVGFVQRVVNAISPSRLSSQPKSLHGFPKAATLAWWICRSYRNMLMGIYFFFFKIHKEALLIWGFLNGLRACQADQQAGGALIKNDDTASELRGIVPTNDKNKSREGSIGSFGLFKVRNVQVYGGFVLHIGSIGRLRKAYSHCPKLYMYAHAKLCSLTLRTPFR</sequence>
<dbReference type="GO" id="GO:0003700">
    <property type="term" value="F:DNA-binding transcription factor activity"/>
    <property type="evidence" value="ECO:0007669"/>
    <property type="project" value="InterPro"/>
</dbReference>
<dbReference type="InterPro" id="IPR044830">
    <property type="entry name" value="HD-Zip_III"/>
</dbReference>
<dbReference type="Proteomes" id="UP000631114">
    <property type="component" value="Unassembled WGS sequence"/>
</dbReference>
<accession>A0A835M6X0</accession>
<comment type="caution">
    <text evidence="1">The sequence shown here is derived from an EMBL/GenBank/DDBJ whole genome shotgun (WGS) entry which is preliminary data.</text>
</comment>
<keyword evidence="2" id="KW-1185">Reference proteome</keyword>
<evidence type="ECO:0000313" key="1">
    <source>
        <dbReference type="EMBL" id="KAF9612926.1"/>
    </source>
</evidence>
<organism evidence="1 2">
    <name type="scientific">Coptis chinensis</name>
    <dbReference type="NCBI Taxonomy" id="261450"/>
    <lineage>
        <taxon>Eukaryota</taxon>
        <taxon>Viridiplantae</taxon>
        <taxon>Streptophyta</taxon>
        <taxon>Embryophyta</taxon>
        <taxon>Tracheophyta</taxon>
        <taxon>Spermatophyta</taxon>
        <taxon>Magnoliopsida</taxon>
        <taxon>Ranunculales</taxon>
        <taxon>Ranunculaceae</taxon>
        <taxon>Coptidoideae</taxon>
        <taxon>Coptis</taxon>
    </lineage>
</organism>
<gene>
    <name evidence="1" type="ORF">IFM89_004342</name>
</gene>
<name>A0A835M6X0_9MAGN</name>
<dbReference type="OrthoDB" id="125004at2759"/>
<proteinExistence type="predicted"/>
<evidence type="ECO:0000313" key="2">
    <source>
        <dbReference type="Proteomes" id="UP000631114"/>
    </source>
</evidence>
<dbReference type="PANTHER" id="PTHR45950">
    <property type="entry name" value="HOMEOBOX-LEUCINE ZIPPER PROTEIN ATHB-14"/>
    <property type="match status" value="1"/>
</dbReference>
<protein>
    <submittedName>
        <fullName evidence="1">Uncharacterized protein</fullName>
    </submittedName>
</protein>
<dbReference type="EMBL" id="JADFTS010000003">
    <property type="protein sequence ID" value="KAF9612926.1"/>
    <property type="molecule type" value="Genomic_DNA"/>
</dbReference>